<sequence length="576" mass="63711">MAAATYKQFLASPSTSLLADKATLHYVTTTTTVSGATDIIKHLNSLQKQVIKKKQDILNVIDGGNVVAFELHTALEFQTSGGAYLPGLDDNFLSDRVAYLPILHIVSFDGEGRIAQIRQQWDQGSLLKQVEIIGKNGRNWPIKDGREQLTMIQSCLKVVGPASTRAPQSHNDLVNRTRESSTNALRDPHASLKLFGPREELEAAEGAAVVSPYAGSRPRQRDFAEILGDEPHADDPHTPRDRSMSPSKAGQGKNFQPMRIFDGPNGPAQDVDDDDDEEPKNKANSYIRPNPQKYEHFNFADGSDPQDHPERASSHHQRPKTKHDSQWSFDDFVTPQKAQRTKIFRHQDVRHWDTEAVNEEEGDEKHAGKGRRDAETHFELQDDGERLPYQDRSDTKPRGAMHTDAHGLHKDDDEEEAAGPKRALGNITNLKDRTKDFDAHFAMTDASPGPLEPQAGAKTHAKAVKMMDANWSSYDKSPASQKENQPRAKTQEHTKINVAGDGMGSKKGTNRDWLYGGAGEEQEGINIAGDGMGGRKGTERNWLYGGGEDEVPQPTGGRKGNVAAAQKSAKQNLWDY</sequence>
<dbReference type="InterPro" id="IPR032710">
    <property type="entry name" value="NTF2-like_dom_sf"/>
</dbReference>
<dbReference type="Gene3D" id="3.10.450.50">
    <property type="match status" value="1"/>
</dbReference>
<feature type="compositionally biased region" description="Basic and acidic residues" evidence="1">
    <location>
        <begin position="228"/>
        <end position="243"/>
    </location>
</feature>
<keyword evidence="3" id="KW-1185">Reference proteome</keyword>
<proteinExistence type="predicted"/>
<protein>
    <recommendedName>
        <fullName evidence="4">NTF2-like protein</fullName>
    </recommendedName>
</protein>
<dbReference type="AlphaFoldDB" id="A0A151GNA5"/>
<feature type="region of interest" description="Disordered" evidence="1">
    <location>
        <begin position="353"/>
        <end position="430"/>
    </location>
</feature>
<feature type="region of interest" description="Disordered" evidence="1">
    <location>
        <begin position="498"/>
        <end position="517"/>
    </location>
</feature>
<gene>
    <name evidence="2" type="ORF">DCS_05621</name>
</gene>
<dbReference type="Proteomes" id="UP000076580">
    <property type="component" value="Chromosome 02"/>
</dbReference>
<evidence type="ECO:0000313" key="3">
    <source>
        <dbReference type="Proteomes" id="UP000076580"/>
    </source>
</evidence>
<name>A0A151GNA5_DRECN</name>
<dbReference type="EMBL" id="LAYC01000002">
    <property type="protein sequence ID" value="KYK58604.1"/>
    <property type="molecule type" value="Genomic_DNA"/>
</dbReference>
<feature type="region of interest" description="Disordered" evidence="1">
    <location>
        <begin position="162"/>
        <end position="190"/>
    </location>
</feature>
<evidence type="ECO:0008006" key="4">
    <source>
        <dbReference type="Google" id="ProtNLM"/>
    </source>
</evidence>
<comment type="caution">
    <text evidence="2">The sequence shown here is derived from an EMBL/GenBank/DDBJ whole genome shotgun (WGS) entry which is preliminary data.</text>
</comment>
<dbReference type="GeneID" id="63718264"/>
<feature type="region of interest" description="Disordered" evidence="1">
    <location>
        <begin position="524"/>
        <end position="576"/>
    </location>
</feature>
<reference evidence="2 3" key="1">
    <citation type="journal article" date="2016" name="Sci. Rep.">
        <title>Insights into Adaptations to a Near-Obligate Nematode Endoparasitic Lifestyle from the Finished Genome of Drechmeria coniospora.</title>
        <authorList>
            <person name="Zhang L."/>
            <person name="Zhou Z."/>
            <person name="Guo Q."/>
            <person name="Fokkens L."/>
            <person name="Miskei M."/>
            <person name="Pocsi I."/>
            <person name="Zhang W."/>
            <person name="Chen M."/>
            <person name="Wang L."/>
            <person name="Sun Y."/>
            <person name="Donzelli B.G."/>
            <person name="Gibson D.M."/>
            <person name="Nelson D.R."/>
            <person name="Luo J.G."/>
            <person name="Rep M."/>
            <person name="Liu H."/>
            <person name="Yang S."/>
            <person name="Wang J."/>
            <person name="Krasnoff S.B."/>
            <person name="Xu Y."/>
            <person name="Molnar I."/>
            <person name="Lin M."/>
        </authorList>
    </citation>
    <scope>NUCLEOTIDE SEQUENCE [LARGE SCALE GENOMIC DNA]</scope>
    <source>
        <strain evidence="2 3">ARSEF 6962</strain>
    </source>
</reference>
<feature type="region of interest" description="Disordered" evidence="1">
    <location>
        <begin position="228"/>
        <end position="330"/>
    </location>
</feature>
<dbReference type="RefSeq" id="XP_040657956.1">
    <property type="nucleotide sequence ID" value="XM_040802923.1"/>
</dbReference>
<dbReference type="InParanoid" id="A0A151GNA5"/>
<dbReference type="STRING" id="98403.A0A151GNA5"/>
<evidence type="ECO:0000256" key="1">
    <source>
        <dbReference type="SAM" id="MobiDB-lite"/>
    </source>
</evidence>
<dbReference type="SUPFAM" id="SSF54427">
    <property type="entry name" value="NTF2-like"/>
    <property type="match status" value="1"/>
</dbReference>
<evidence type="ECO:0000313" key="2">
    <source>
        <dbReference type="EMBL" id="KYK58604.1"/>
    </source>
</evidence>
<organism evidence="2 3">
    <name type="scientific">Drechmeria coniospora</name>
    <name type="common">Nematophagous fungus</name>
    <name type="synonym">Meria coniospora</name>
    <dbReference type="NCBI Taxonomy" id="98403"/>
    <lineage>
        <taxon>Eukaryota</taxon>
        <taxon>Fungi</taxon>
        <taxon>Dikarya</taxon>
        <taxon>Ascomycota</taxon>
        <taxon>Pezizomycotina</taxon>
        <taxon>Sordariomycetes</taxon>
        <taxon>Hypocreomycetidae</taxon>
        <taxon>Hypocreales</taxon>
        <taxon>Ophiocordycipitaceae</taxon>
        <taxon>Drechmeria</taxon>
    </lineage>
</organism>
<accession>A0A151GNA5</accession>
<feature type="compositionally biased region" description="Basic and acidic residues" evidence="1">
    <location>
        <begin position="363"/>
        <end position="411"/>
    </location>
</feature>